<dbReference type="RefSeq" id="WP_094486404.1">
    <property type="nucleotide sequence ID" value="NZ_NOXX01000198.1"/>
</dbReference>
<dbReference type="Pfam" id="PF00392">
    <property type="entry name" value="GntR"/>
    <property type="match status" value="1"/>
</dbReference>
<feature type="domain" description="HTH gntR-type" evidence="4">
    <location>
        <begin position="12"/>
        <end position="80"/>
    </location>
</feature>
<sequence>MRIIQVDKGSVVPAYKQIVSQVEMAILSKRLFKDERLPSVNKVCLENGISRDTVFQAFDELKRRGIIYAIMGKGYFVKTVDFQQGLRYFLLFDELNAFKEQLFQAFISALGGKAQIDFFFHHFDANMFRKLIRDAKGNYAKYILMPSNLTDIEDVIATLPVSDVFILDQIRDSLEGYPAIYQNFSAAMYNSLSEAKGALMKYQKIKLIFTSYKEPIGMVRGFKRFCEENDFSYEIVTDIAQFRLEVRCVYVVPNDEDLVFIIESCLEKGFQIAEDVGLISYNDTALKRVVASGVTTISTDFAAMGKRLAEMVWDQERVKIENPSRLIVRKSL</sequence>
<dbReference type="Gene3D" id="3.40.50.2300">
    <property type="match status" value="1"/>
</dbReference>
<keyword evidence="6" id="KW-1185">Reference proteome</keyword>
<evidence type="ECO:0000313" key="5">
    <source>
        <dbReference type="EMBL" id="OYQ43771.1"/>
    </source>
</evidence>
<dbReference type="EMBL" id="NOXX01000198">
    <property type="protein sequence ID" value="OYQ43771.1"/>
    <property type="molecule type" value="Genomic_DNA"/>
</dbReference>
<dbReference type="PROSITE" id="PS50949">
    <property type="entry name" value="HTH_GNTR"/>
    <property type="match status" value="1"/>
</dbReference>
<dbReference type="SUPFAM" id="SSF46785">
    <property type="entry name" value="Winged helix' DNA-binding domain"/>
    <property type="match status" value="1"/>
</dbReference>
<accession>A0A255ZQS5</accession>
<dbReference type="PANTHER" id="PTHR38445:SF10">
    <property type="entry name" value="GNTR-FAMILY TRANSCRIPTIONAL REGULATOR"/>
    <property type="match status" value="1"/>
</dbReference>
<dbReference type="PANTHER" id="PTHR38445">
    <property type="entry name" value="HTH-TYPE TRANSCRIPTIONAL REPRESSOR YTRA"/>
    <property type="match status" value="1"/>
</dbReference>
<keyword evidence="3" id="KW-0804">Transcription</keyword>
<organism evidence="5 6">
    <name type="scientific">Flavobacterium aurantiibacter</name>
    <dbReference type="NCBI Taxonomy" id="2023067"/>
    <lineage>
        <taxon>Bacteria</taxon>
        <taxon>Pseudomonadati</taxon>
        <taxon>Bacteroidota</taxon>
        <taxon>Flavobacteriia</taxon>
        <taxon>Flavobacteriales</taxon>
        <taxon>Flavobacteriaceae</taxon>
        <taxon>Flavobacterium</taxon>
    </lineage>
</organism>
<evidence type="ECO:0000313" key="6">
    <source>
        <dbReference type="Proteomes" id="UP000216035"/>
    </source>
</evidence>
<name>A0A255ZQS5_9FLAO</name>
<dbReference type="InterPro" id="IPR036388">
    <property type="entry name" value="WH-like_DNA-bd_sf"/>
</dbReference>
<evidence type="ECO:0000256" key="1">
    <source>
        <dbReference type="ARBA" id="ARBA00023015"/>
    </source>
</evidence>
<protein>
    <submittedName>
        <fullName evidence="5">Transcriptional regulator</fullName>
    </submittedName>
</protein>
<comment type="caution">
    <text evidence="5">The sequence shown here is derived from an EMBL/GenBank/DDBJ whole genome shotgun (WGS) entry which is preliminary data.</text>
</comment>
<proteinExistence type="predicted"/>
<evidence type="ECO:0000256" key="3">
    <source>
        <dbReference type="ARBA" id="ARBA00023163"/>
    </source>
</evidence>
<dbReference type="GO" id="GO:0003677">
    <property type="term" value="F:DNA binding"/>
    <property type="evidence" value="ECO:0007669"/>
    <property type="project" value="UniProtKB-KW"/>
</dbReference>
<dbReference type="Gene3D" id="1.10.10.10">
    <property type="entry name" value="Winged helix-like DNA-binding domain superfamily/Winged helix DNA-binding domain"/>
    <property type="match status" value="1"/>
</dbReference>
<dbReference type="CDD" id="cd07377">
    <property type="entry name" value="WHTH_GntR"/>
    <property type="match status" value="1"/>
</dbReference>
<dbReference type="InterPro" id="IPR000524">
    <property type="entry name" value="Tscrpt_reg_HTH_GntR"/>
</dbReference>
<dbReference type="Pfam" id="PF13377">
    <property type="entry name" value="Peripla_BP_3"/>
    <property type="match status" value="1"/>
</dbReference>
<dbReference type="InterPro" id="IPR036390">
    <property type="entry name" value="WH_DNA-bd_sf"/>
</dbReference>
<evidence type="ECO:0000256" key="2">
    <source>
        <dbReference type="ARBA" id="ARBA00023125"/>
    </source>
</evidence>
<dbReference type="Proteomes" id="UP000216035">
    <property type="component" value="Unassembled WGS sequence"/>
</dbReference>
<dbReference type="SUPFAM" id="SSF53822">
    <property type="entry name" value="Periplasmic binding protein-like I"/>
    <property type="match status" value="1"/>
</dbReference>
<reference evidence="5 6" key="1">
    <citation type="submission" date="2017-07" db="EMBL/GenBank/DDBJ databases">
        <title>Flavobacterium cyanobacteriorum sp. nov., isolated from cyanobacterial aggregates in a eutrophic lake.</title>
        <authorList>
            <person name="Cai H."/>
        </authorList>
    </citation>
    <scope>NUCLEOTIDE SEQUENCE [LARGE SCALE GENOMIC DNA]</scope>
    <source>
        <strain evidence="5 6">TH167</strain>
    </source>
</reference>
<dbReference type="SMART" id="SM00345">
    <property type="entry name" value="HTH_GNTR"/>
    <property type="match status" value="1"/>
</dbReference>
<gene>
    <name evidence="5" type="ORF">CHX27_08805</name>
</gene>
<dbReference type="GO" id="GO:0003700">
    <property type="term" value="F:DNA-binding transcription factor activity"/>
    <property type="evidence" value="ECO:0007669"/>
    <property type="project" value="InterPro"/>
</dbReference>
<dbReference type="InterPro" id="IPR028082">
    <property type="entry name" value="Peripla_BP_I"/>
</dbReference>
<keyword evidence="1" id="KW-0805">Transcription regulation</keyword>
<evidence type="ECO:0000259" key="4">
    <source>
        <dbReference type="PROSITE" id="PS50949"/>
    </source>
</evidence>
<dbReference type="InterPro" id="IPR046335">
    <property type="entry name" value="LacI/GalR-like_sensor"/>
</dbReference>
<dbReference type="OrthoDB" id="742238at2"/>
<dbReference type="AlphaFoldDB" id="A0A255ZQS5"/>
<keyword evidence="2" id="KW-0238">DNA-binding</keyword>